<proteinExistence type="predicted"/>
<protein>
    <recommendedName>
        <fullName evidence="4">Lipoprotein</fullName>
    </recommendedName>
</protein>
<keyword evidence="1" id="KW-0732">Signal</keyword>
<evidence type="ECO:0000313" key="3">
    <source>
        <dbReference type="Proteomes" id="UP000056209"/>
    </source>
</evidence>
<evidence type="ECO:0008006" key="4">
    <source>
        <dbReference type="Google" id="ProtNLM"/>
    </source>
</evidence>
<evidence type="ECO:0000256" key="1">
    <source>
        <dbReference type="SAM" id="SignalP"/>
    </source>
</evidence>
<evidence type="ECO:0000313" key="2">
    <source>
        <dbReference type="EMBL" id="GAQ21116.1"/>
    </source>
</evidence>
<name>A0A100HI05_9DEIO</name>
<keyword evidence="3" id="KW-1185">Reference proteome</keyword>
<dbReference type="AlphaFoldDB" id="A0A100HI05"/>
<dbReference type="EMBL" id="BCMS01000001">
    <property type="protein sequence ID" value="GAQ21116.1"/>
    <property type="molecule type" value="Genomic_DNA"/>
</dbReference>
<comment type="caution">
    <text evidence="2">The sequence shown here is derived from an EMBL/GenBank/DDBJ whole genome shotgun (WGS) entry which is preliminary data.</text>
</comment>
<dbReference type="Proteomes" id="UP000056209">
    <property type="component" value="Unassembled WGS sequence"/>
</dbReference>
<organism evidence="2 3">
    <name type="scientific">Deinococcus grandis</name>
    <dbReference type="NCBI Taxonomy" id="57498"/>
    <lineage>
        <taxon>Bacteria</taxon>
        <taxon>Thermotogati</taxon>
        <taxon>Deinococcota</taxon>
        <taxon>Deinococci</taxon>
        <taxon>Deinococcales</taxon>
        <taxon>Deinococcaceae</taxon>
        <taxon>Deinococcus</taxon>
    </lineage>
</organism>
<reference evidence="3" key="1">
    <citation type="submission" date="2015-11" db="EMBL/GenBank/DDBJ databases">
        <title>Draft Genome Sequence of the Radioresistant Bacterium Deinococcus grandis, Isolated from Freshwater Fish in Japan.</title>
        <authorList>
            <person name="Satoh K."/>
            <person name="Onodera T."/>
            <person name="Omoso K."/>
            <person name="Takeda-Yano K."/>
            <person name="Katayama T."/>
            <person name="Oono Y."/>
            <person name="Narumi I."/>
        </authorList>
    </citation>
    <scope>NUCLEOTIDE SEQUENCE [LARGE SCALE GENOMIC DNA]</scope>
    <source>
        <strain evidence="3">ATCC 43672</strain>
    </source>
</reference>
<sequence length="179" mass="18532">MRTLSAVRFVAASLLLTGLSSCGHLADVASRLLPAELPLTEATLPVETVGDAARVVYFRAQPTSSLPPEAGSLLPELKLGGRASLSAGPDLTVDWYARTTVDGCTPLPGTPGWTCPAAGEDAGFLGRAPVGTAVQSFGPWAHPRLKQGLLSNLFIGLRVSDGVVTPGTTMNVNLSLLTR</sequence>
<gene>
    <name evidence="2" type="ORF">DEIGR_101143</name>
</gene>
<feature type="signal peptide" evidence="1">
    <location>
        <begin position="1"/>
        <end position="26"/>
    </location>
</feature>
<feature type="chain" id="PRO_5007086508" description="Lipoprotein" evidence="1">
    <location>
        <begin position="27"/>
        <end position="179"/>
    </location>
</feature>
<accession>A0A100HI05</accession>
<dbReference type="PROSITE" id="PS51257">
    <property type="entry name" value="PROKAR_LIPOPROTEIN"/>
    <property type="match status" value="1"/>
</dbReference>
<dbReference type="RefSeq" id="WP_153013645.1">
    <property type="nucleotide sequence ID" value="NZ_BCMS01000001.1"/>
</dbReference>